<dbReference type="Proteomes" id="UP000243406">
    <property type="component" value="Unassembled WGS sequence"/>
</dbReference>
<keyword evidence="2" id="KW-1185">Reference proteome</keyword>
<dbReference type="EMBL" id="FUYN01000011">
    <property type="protein sequence ID" value="SKB73107.1"/>
    <property type="molecule type" value="Genomic_DNA"/>
</dbReference>
<evidence type="ECO:0000313" key="2">
    <source>
        <dbReference type="Proteomes" id="UP000243406"/>
    </source>
</evidence>
<name>A0A1T5DN31_9FIRM</name>
<protein>
    <submittedName>
        <fullName evidence="1">Uncharacterized protein</fullName>
    </submittedName>
</protein>
<reference evidence="2" key="1">
    <citation type="submission" date="2017-02" db="EMBL/GenBank/DDBJ databases">
        <authorList>
            <person name="Varghese N."/>
            <person name="Submissions S."/>
        </authorList>
    </citation>
    <scope>NUCLEOTIDE SEQUENCE [LARGE SCALE GENOMIC DNA]</scope>
    <source>
        <strain evidence="2">ATCC 35199</strain>
    </source>
</reference>
<accession>A0A1T5DN31</accession>
<sequence>MLNGVVSMVNKDIESFIREEFKTGIVREKLFPMMTKFGVRDYSETVHSLGLNYITAIGREFNEVVSLSEYPVYPHVAIKGYNEFKIAENNEVYGVSKANIISQVRPDSVWFDKFENTPVLICEFERYENNRRKDKMLKEKIQNLLVAYHQLGSNVPYILFVYWSYSGIAAEGISEYISILDDGFKTSDGKNVAGINSRRTKYLVYHAIAKGNKENLTINQWVSIR</sequence>
<proteinExistence type="predicted"/>
<dbReference type="AlphaFoldDB" id="A0A1T5DN31"/>
<evidence type="ECO:0000313" key="1">
    <source>
        <dbReference type="EMBL" id="SKB73107.1"/>
    </source>
</evidence>
<organism evidence="1 2">
    <name type="scientific">Acetoanaerobium noterae</name>
    <dbReference type="NCBI Taxonomy" id="745369"/>
    <lineage>
        <taxon>Bacteria</taxon>
        <taxon>Bacillati</taxon>
        <taxon>Bacillota</taxon>
        <taxon>Clostridia</taxon>
        <taxon>Peptostreptococcales</taxon>
        <taxon>Filifactoraceae</taxon>
        <taxon>Acetoanaerobium</taxon>
    </lineage>
</organism>
<gene>
    <name evidence="1" type="ORF">SAMN02745120_0089</name>
</gene>